<dbReference type="eggNOG" id="ENOG502QTMD">
    <property type="taxonomic scope" value="Eukaryota"/>
</dbReference>
<evidence type="ECO:0000259" key="2">
    <source>
        <dbReference type="Pfam" id="PF01593"/>
    </source>
</evidence>
<dbReference type="GO" id="GO:0001716">
    <property type="term" value="F:L-amino-acid oxidase activity"/>
    <property type="evidence" value="ECO:0007669"/>
    <property type="project" value="TreeGrafter"/>
</dbReference>
<dbReference type="Gene3D" id="3.50.50.60">
    <property type="entry name" value="FAD/NAD(P)-binding domain"/>
    <property type="match status" value="1"/>
</dbReference>
<reference evidence="3 4" key="1">
    <citation type="submission" date="2014-02" db="EMBL/GenBank/DDBJ databases">
        <title>The genome sequence of the entomopathogenic fungus Metarhizium robertsii ARSEF 2575.</title>
        <authorList>
            <person name="Giuliano Garisto Donzelli B."/>
            <person name="Roe B.A."/>
            <person name="Macmil S.L."/>
            <person name="Krasnoff S.B."/>
            <person name="Gibson D.M."/>
        </authorList>
    </citation>
    <scope>NUCLEOTIDE SEQUENCE [LARGE SCALE GENOMIC DNA]</scope>
    <source>
        <strain evidence="3 4">ARSEF 2575</strain>
    </source>
</reference>
<organism evidence="3 4">
    <name type="scientific">Metarhizium robertsii</name>
    <dbReference type="NCBI Taxonomy" id="568076"/>
    <lineage>
        <taxon>Eukaryota</taxon>
        <taxon>Fungi</taxon>
        <taxon>Dikarya</taxon>
        <taxon>Ascomycota</taxon>
        <taxon>Pezizomycotina</taxon>
        <taxon>Sordariomycetes</taxon>
        <taxon>Hypocreomycetidae</taxon>
        <taxon>Hypocreales</taxon>
        <taxon>Clavicipitaceae</taxon>
        <taxon>Metarhizium</taxon>
    </lineage>
</organism>
<gene>
    <name evidence="3" type="ORF">X797_007507</name>
</gene>
<evidence type="ECO:0000256" key="1">
    <source>
        <dbReference type="SAM" id="SignalP"/>
    </source>
</evidence>
<dbReference type="PANTHER" id="PTHR10742:SF342">
    <property type="entry name" value="AMINE OXIDASE"/>
    <property type="match status" value="1"/>
</dbReference>
<dbReference type="InterPro" id="IPR036188">
    <property type="entry name" value="FAD/NAD-bd_sf"/>
</dbReference>
<dbReference type="Pfam" id="PF01593">
    <property type="entry name" value="Amino_oxidase"/>
    <property type="match status" value="1"/>
</dbReference>
<feature type="domain" description="Amine oxidase" evidence="2">
    <location>
        <begin position="74"/>
        <end position="560"/>
    </location>
</feature>
<dbReference type="Proteomes" id="UP000030151">
    <property type="component" value="Unassembled WGS sequence"/>
</dbReference>
<dbReference type="SUPFAM" id="SSF51905">
    <property type="entry name" value="FAD/NAD(P)-binding domain"/>
    <property type="match status" value="1"/>
</dbReference>
<protein>
    <submittedName>
        <fullName evidence="3">Flavin containing amine oxidoreductase</fullName>
    </submittedName>
</protein>
<dbReference type="HOGENOM" id="CLU_004498_8_1_1"/>
<accession>A0A014P818</accession>
<dbReference type="InterPro" id="IPR002937">
    <property type="entry name" value="Amino_oxidase"/>
</dbReference>
<dbReference type="EMBL" id="JELW01000019">
    <property type="protein sequence ID" value="EXU99371.1"/>
    <property type="molecule type" value="Genomic_DNA"/>
</dbReference>
<sequence>MLLNLVPSALSALCLASTAIAGTIRQRENGPSLGHARDLFVRRILADSPEYGNFRNHVPTNHDELKVGIIGGGVAGLYAAILLESLDIDYEILESSKRIGGRVFTHRFDQKAWEASKPGQPNYYDYYDAGAMRFPGMDWMSRIIGNASNSLIPYINSRLKPGDQPVKLIPYVFQANNTFRLFNDRLVYNQDTPSARTFGVLGFEGGTIQNNSFADTSPGAVFSDAVSDLVHSLEVNFEHGFKKLMQYDQISVRQYLATKGYSSQQIDWIETVNDATTHYNTMSLSEAVIEEWIFSEAPLDSWLCVEGGMDRITHGMASIINKTVETGKRVTAIKKADTGALNVVINDAETRTYSHVINTVPLGAMQVMDMTDLNLDYRKKLAIRKIQYDASDKLSIKFKTRWWEHLDSGSFQGGQSFSDLPIRRCVYPSYGITTPDAPGTMIASYTWAQDSARLGAYCSGDAKQNIVDVALRNLAAMHNVTYDYLKSQYVDSHHWNWYLDENAVGAFALFGPGDLSTTMPDLMQPGAHGRLHFAGDALSSGHAWIIGAVNSAYRTVAEVLAVEKMDGKLAELVDRWGVIEEIDIRWYANGTMSK</sequence>
<dbReference type="AlphaFoldDB" id="A0A014P818"/>
<keyword evidence="1" id="KW-0732">Signal</keyword>
<dbReference type="Gene3D" id="1.10.10.1620">
    <property type="match status" value="1"/>
</dbReference>
<dbReference type="Gene3D" id="1.10.405.10">
    <property type="entry name" value="Guanine Nucleotide Dissociation Inhibitor, domain 1"/>
    <property type="match status" value="1"/>
</dbReference>
<comment type="caution">
    <text evidence="3">The sequence shown here is derived from an EMBL/GenBank/DDBJ whole genome shotgun (WGS) entry which is preliminary data.</text>
</comment>
<dbReference type="GO" id="GO:0009063">
    <property type="term" value="P:amino acid catabolic process"/>
    <property type="evidence" value="ECO:0007669"/>
    <property type="project" value="TreeGrafter"/>
</dbReference>
<dbReference type="Gene3D" id="3.90.660.10">
    <property type="match status" value="1"/>
</dbReference>
<dbReference type="OrthoDB" id="4934586at2759"/>
<dbReference type="InterPro" id="IPR050281">
    <property type="entry name" value="Flavin_monoamine_oxidase"/>
</dbReference>
<dbReference type="PANTHER" id="PTHR10742">
    <property type="entry name" value="FLAVIN MONOAMINE OXIDASE"/>
    <property type="match status" value="1"/>
</dbReference>
<evidence type="ECO:0000313" key="4">
    <source>
        <dbReference type="Proteomes" id="UP000030151"/>
    </source>
</evidence>
<proteinExistence type="predicted"/>
<feature type="chain" id="PRO_5001474381" evidence="1">
    <location>
        <begin position="22"/>
        <end position="594"/>
    </location>
</feature>
<name>A0A014P818_9HYPO</name>
<dbReference type="SUPFAM" id="SSF54373">
    <property type="entry name" value="FAD-linked reductases, C-terminal domain"/>
    <property type="match status" value="1"/>
</dbReference>
<evidence type="ECO:0000313" key="3">
    <source>
        <dbReference type="EMBL" id="EXU99371.1"/>
    </source>
</evidence>
<feature type="signal peptide" evidence="1">
    <location>
        <begin position="1"/>
        <end position="21"/>
    </location>
</feature>